<reference evidence="1 2" key="1">
    <citation type="submission" date="2019-05" db="EMBL/GenBank/DDBJ databases">
        <title>Novel genomic isolates of S.pyogenes and S.dysgalactiae subsp. equisimilis associated to necrotising fasciitis (NSTI).</title>
        <authorList>
            <person name="Barrantes I."/>
        </authorList>
    </citation>
    <scope>NUCLEOTIDE SEQUENCE [LARGE SCALE GENOMIC DNA]</scope>
    <source>
        <strain evidence="1 2">SPY6028</strain>
    </source>
</reference>
<comment type="caution">
    <text evidence="1">The sequence shown here is derived from an EMBL/GenBank/DDBJ whole genome shotgun (WGS) entry which is preliminary data.</text>
</comment>
<gene>
    <name evidence="1" type="ORF">FGO82_02140</name>
</gene>
<dbReference type="Proteomes" id="UP000316580">
    <property type="component" value="Unassembled WGS sequence"/>
</dbReference>
<proteinExistence type="predicted"/>
<evidence type="ECO:0000313" key="2">
    <source>
        <dbReference type="Proteomes" id="UP000316580"/>
    </source>
</evidence>
<feature type="non-terminal residue" evidence="1">
    <location>
        <position position="1"/>
    </location>
</feature>
<sequence length="157" mass="18068">AYAFLHQELSREDAEQFEKDKGNQPDLTLRDWKSKLEKAEGKEVVDEEFAENPLVQRVLDTYPLGSLVSYKGQDFEVMSVSDARLNGLIRIELVNDFSDIIEQNPVLYVRTWEEVSQALHQPKAEPQTELEEADQELNLFSFLEEEPVQSIGLLEPD</sequence>
<accession>A0A660A8A0</accession>
<feature type="non-terminal residue" evidence="1">
    <location>
        <position position="157"/>
    </location>
</feature>
<dbReference type="AlphaFoldDB" id="A0A660A8A0"/>
<evidence type="ECO:0000313" key="1">
    <source>
        <dbReference type="EMBL" id="TNY48345.1"/>
    </source>
</evidence>
<name>A0A660A8A0_STRPY</name>
<protein>
    <submittedName>
        <fullName evidence="1">Uncharacterized protein</fullName>
    </submittedName>
</protein>
<organism evidence="1 2">
    <name type="scientific">Streptococcus pyogenes</name>
    <dbReference type="NCBI Taxonomy" id="1314"/>
    <lineage>
        <taxon>Bacteria</taxon>
        <taxon>Bacillati</taxon>
        <taxon>Bacillota</taxon>
        <taxon>Bacilli</taxon>
        <taxon>Lactobacillales</taxon>
        <taxon>Streptococcaceae</taxon>
        <taxon>Streptococcus</taxon>
    </lineage>
</organism>
<dbReference type="EMBL" id="VCID01000460">
    <property type="protein sequence ID" value="TNY48345.1"/>
    <property type="molecule type" value="Genomic_DNA"/>
</dbReference>